<dbReference type="GO" id="GO:0015627">
    <property type="term" value="C:type II protein secretion system complex"/>
    <property type="evidence" value="ECO:0007669"/>
    <property type="project" value="InterPro"/>
</dbReference>
<dbReference type="PRINTS" id="PR00813">
    <property type="entry name" value="BCTERIALGSPG"/>
</dbReference>
<name>N8VCR8_9GAMM</name>
<evidence type="ECO:0000313" key="3">
    <source>
        <dbReference type="EMBL" id="ENU97415.1"/>
    </source>
</evidence>
<keyword evidence="2" id="KW-1133">Transmembrane helix</keyword>
<keyword evidence="2" id="KW-0472">Membrane</keyword>
<reference evidence="3 4" key="1">
    <citation type="submission" date="2013-02" db="EMBL/GenBank/DDBJ databases">
        <title>The Genome Sequence of Acinetobacter sp. NIPH 899.</title>
        <authorList>
            <consortium name="The Broad Institute Genome Sequencing Platform"/>
            <consortium name="The Broad Institute Genome Sequencing Center for Infectious Disease"/>
            <person name="Cerqueira G."/>
            <person name="Feldgarden M."/>
            <person name="Courvalin P."/>
            <person name="Perichon B."/>
            <person name="Grillot-Courvalin C."/>
            <person name="Clermont D."/>
            <person name="Rocha E."/>
            <person name="Yoon E.-J."/>
            <person name="Nemec A."/>
            <person name="Walker B."/>
            <person name="Young S.K."/>
            <person name="Zeng Q."/>
            <person name="Gargeya S."/>
            <person name="Fitzgerald M."/>
            <person name="Haas B."/>
            <person name="Abouelleil A."/>
            <person name="Alvarado L."/>
            <person name="Arachchi H.M."/>
            <person name="Berlin A.M."/>
            <person name="Chapman S.B."/>
            <person name="Dewar J."/>
            <person name="Goldberg J."/>
            <person name="Griggs A."/>
            <person name="Gujja S."/>
            <person name="Hansen M."/>
            <person name="Howarth C."/>
            <person name="Imamovic A."/>
            <person name="Larimer J."/>
            <person name="McCowan C."/>
            <person name="Murphy C."/>
            <person name="Neiman D."/>
            <person name="Pearson M."/>
            <person name="Priest M."/>
            <person name="Roberts A."/>
            <person name="Saif S."/>
            <person name="Shea T."/>
            <person name="Sisk P."/>
            <person name="Sykes S."/>
            <person name="Wortman J."/>
            <person name="Nusbaum C."/>
            <person name="Birren B."/>
        </authorList>
    </citation>
    <scope>NUCLEOTIDE SEQUENCE [LARGE SCALE GENOMIC DNA]</scope>
    <source>
        <strain evidence="3 4">NIPH 899</strain>
    </source>
</reference>
<sequence length="150" mass="16326">MVNKSHGFTLIEVLIAVAIIGILAAIAIPSYLQYIIKANRVDAQTTLVDIASKIQRYKVSQGGLSNGSSVIKLTDLGYPALLEIPQNSNKPLYKVELSSVTVEGAWELIAEPKTSTKQEGDGWLCLNHKGEQFWSKGVDACNFSSNSSWN</sequence>
<dbReference type="AlphaFoldDB" id="N8VCR8"/>
<dbReference type="PROSITE" id="PS00409">
    <property type="entry name" value="PROKAR_NTER_METHYL"/>
    <property type="match status" value="1"/>
</dbReference>
<dbReference type="PANTHER" id="PTHR30093">
    <property type="entry name" value="GENERAL SECRETION PATHWAY PROTEIN G"/>
    <property type="match status" value="1"/>
</dbReference>
<keyword evidence="4" id="KW-1185">Reference proteome</keyword>
<dbReference type="NCBIfam" id="TIGR02532">
    <property type="entry name" value="IV_pilin_GFxxxE"/>
    <property type="match status" value="1"/>
</dbReference>
<dbReference type="Gene3D" id="3.30.700.10">
    <property type="entry name" value="Glycoprotein, Type 4 Pilin"/>
    <property type="match status" value="1"/>
</dbReference>
<proteinExistence type="predicted"/>
<dbReference type="SUPFAM" id="SSF54523">
    <property type="entry name" value="Pili subunits"/>
    <property type="match status" value="1"/>
</dbReference>
<dbReference type="eggNOG" id="COG4968">
    <property type="taxonomic scope" value="Bacteria"/>
</dbReference>
<keyword evidence="1" id="KW-0488">Methylation</keyword>
<dbReference type="GO" id="GO:0043683">
    <property type="term" value="P:type IV pilus assembly"/>
    <property type="evidence" value="ECO:0007669"/>
    <property type="project" value="InterPro"/>
</dbReference>
<keyword evidence="2" id="KW-0812">Transmembrane</keyword>
<dbReference type="InterPro" id="IPR045584">
    <property type="entry name" value="Pilin-like"/>
</dbReference>
<organism evidence="3 4">
    <name type="scientific">Acinetobacter variabilis</name>
    <dbReference type="NCBI Taxonomy" id="70346"/>
    <lineage>
        <taxon>Bacteria</taxon>
        <taxon>Pseudomonadati</taxon>
        <taxon>Pseudomonadota</taxon>
        <taxon>Gammaproteobacteria</taxon>
        <taxon>Moraxellales</taxon>
        <taxon>Moraxellaceae</taxon>
        <taxon>Acinetobacter</taxon>
    </lineage>
</organism>
<evidence type="ECO:0000256" key="2">
    <source>
        <dbReference type="SAM" id="Phobius"/>
    </source>
</evidence>
<dbReference type="InterPro" id="IPR031982">
    <property type="entry name" value="PilE-like"/>
</dbReference>
<accession>N8VCR8</accession>
<dbReference type="GO" id="GO:0015628">
    <property type="term" value="P:protein secretion by the type II secretion system"/>
    <property type="evidence" value="ECO:0007669"/>
    <property type="project" value="InterPro"/>
</dbReference>
<dbReference type="Pfam" id="PF07963">
    <property type="entry name" value="N_methyl"/>
    <property type="match status" value="1"/>
</dbReference>
<dbReference type="Pfam" id="PF16732">
    <property type="entry name" value="ComP_DUS"/>
    <property type="match status" value="1"/>
</dbReference>
<comment type="caution">
    <text evidence="3">The sequence shown here is derived from an EMBL/GenBank/DDBJ whole genome shotgun (WGS) entry which is preliminary data.</text>
</comment>
<dbReference type="Proteomes" id="UP000013070">
    <property type="component" value="Unassembled WGS sequence"/>
</dbReference>
<dbReference type="InterPro" id="IPR012902">
    <property type="entry name" value="N_methyl_site"/>
</dbReference>
<dbReference type="InterPro" id="IPR000983">
    <property type="entry name" value="Bac_GSPG_pilin"/>
</dbReference>
<dbReference type="PANTHER" id="PTHR30093:SF47">
    <property type="entry name" value="TYPE IV PILUS NON-CORE MINOR PILIN PILE"/>
    <property type="match status" value="1"/>
</dbReference>
<feature type="transmembrane region" description="Helical" evidence="2">
    <location>
        <begin position="6"/>
        <end position="32"/>
    </location>
</feature>
<gene>
    <name evidence="3" type="ORF">F969_03638</name>
</gene>
<dbReference type="RefSeq" id="WP_004787072.1">
    <property type="nucleotide sequence ID" value="NZ_JAHPPI010000016.1"/>
</dbReference>
<evidence type="ECO:0008006" key="5">
    <source>
        <dbReference type="Google" id="ProtNLM"/>
    </source>
</evidence>
<dbReference type="HOGENOM" id="CLU_091705_6_2_6"/>
<protein>
    <recommendedName>
        <fullName evidence="5">Prepilin-type N-terminal cleavage/methylation domain-containing protein</fullName>
    </recommendedName>
</protein>
<evidence type="ECO:0000256" key="1">
    <source>
        <dbReference type="ARBA" id="ARBA00022481"/>
    </source>
</evidence>
<evidence type="ECO:0000313" key="4">
    <source>
        <dbReference type="Proteomes" id="UP000013070"/>
    </source>
</evidence>
<dbReference type="EMBL" id="APPE01000087">
    <property type="protein sequence ID" value="ENU97415.1"/>
    <property type="molecule type" value="Genomic_DNA"/>
</dbReference>